<feature type="region of interest" description="Disordered" evidence="6">
    <location>
        <begin position="26"/>
        <end position="51"/>
    </location>
</feature>
<evidence type="ECO:0000256" key="4">
    <source>
        <dbReference type="ARBA" id="ARBA00022775"/>
    </source>
</evidence>
<dbReference type="Pfam" id="PF05835">
    <property type="entry name" value="Synaphin"/>
    <property type="match status" value="1"/>
</dbReference>
<evidence type="ECO:0000313" key="7">
    <source>
        <dbReference type="EMBL" id="EYB93211.1"/>
    </source>
</evidence>
<dbReference type="PANTHER" id="PTHR16705">
    <property type="entry name" value="COMPLEXIN"/>
    <property type="match status" value="1"/>
</dbReference>
<evidence type="ECO:0000256" key="2">
    <source>
        <dbReference type="ARBA" id="ARBA00022448"/>
    </source>
</evidence>
<dbReference type="SUPFAM" id="SSF58038">
    <property type="entry name" value="SNARE fusion complex"/>
    <property type="match status" value="1"/>
</dbReference>
<evidence type="ECO:0000256" key="3">
    <source>
        <dbReference type="ARBA" id="ARBA00022483"/>
    </source>
</evidence>
<proteinExistence type="inferred from homology"/>
<name>A0A016SS28_9BILA</name>
<keyword evidence="3" id="KW-0268">Exocytosis</keyword>
<gene>
    <name evidence="7" type="primary">Acey_s0185.g1048</name>
    <name evidence="7" type="ORF">Y032_0185g1048</name>
</gene>
<keyword evidence="2" id="KW-0813">Transport</keyword>
<dbReference type="EMBL" id="JARK01001521">
    <property type="protein sequence ID" value="EYB93211.1"/>
    <property type="molecule type" value="Genomic_DNA"/>
</dbReference>
<evidence type="ECO:0000256" key="1">
    <source>
        <dbReference type="ARBA" id="ARBA00005396"/>
    </source>
</evidence>
<feature type="compositionally biased region" description="Basic and acidic residues" evidence="6">
    <location>
        <begin position="28"/>
        <end position="47"/>
    </location>
</feature>
<dbReference type="STRING" id="53326.A0A016SS28"/>
<comment type="function">
    <text evidence="5">Positively regulates a late step in synaptic vesicle exocytosis.</text>
</comment>
<dbReference type="InterPro" id="IPR008849">
    <property type="entry name" value="Synaphin"/>
</dbReference>
<organism evidence="7 8">
    <name type="scientific">Ancylostoma ceylanicum</name>
    <dbReference type="NCBI Taxonomy" id="53326"/>
    <lineage>
        <taxon>Eukaryota</taxon>
        <taxon>Metazoa</taxon>
        <taxon>Ecdysozoa</taxon>
        <taxon>Nematoda</taxon>
        <taxon>Chromadorea</taxon>
        <taxon>Rhabditida</taxon>
        <taxon>Rhabditina</taxon>
        <taxon>Rhabditomorpha</taxon>
        <taxon>Strongyloidea</taxon>
        <taxon>Ancylostomatidae</taxon>
        <taxon>Ancylostomatinae</taxon>
        <taxon>Ancylostoma</taxon>
    </lineage>
</organism>
<keyword evidence="4" id="KW-0532">Neurotransmitter transport</keyword>
<reference evidence="8" key="1">
    <citation type="journal article" date="2015" name="Nat. Genet.">
        <title>The genome and transcriptome of the zoonotic hookworm Ancylostoma ceylanicum identify infection-specific gene families.</title>
        <authorList>
            <person name="Schwarz E.M."/>
            <person name="Hu Y."/>
            <person name="Antoshechkin I."/>
            <person name="Miller M.M."/>
            <person name="Sternberg P.W."/>
            <person name="Aroian R.V."/>
        </authorList>
    </citation>
    <scope>NUCLEOTIDE SEQUENCE</scope>
    <source>
        <strain evidence="8">HY135</strain>
    </source>
</reference>
<accession>A0A016SS28</accession>
<dbReference type="GO" id="GO:0046928">
    <property type="term" value="P:regulation of neurotransmitter secretion"/>
    <property type="evidence" value="ECO:0007669"/>
    <property type="project" value="TreeGrafter"/>
</dbReference>
<comment type="caution">
    <text evidence="7">The sequence shown here is derived from an EMBL/GenBank/DDBJ whole genome shotgun (WGS) entry which is preliminary data.</text>
</comment>
<evidence type="ECO:0000313" key="8">
    <source>
        <dbReference type="Proteomes" id="UP000024635"/>
    </source>
</evidence>
<dbReference type="Gene3D" id="1.20.5.580">
    <property type="entry name" value="Single Helix bin"/>
    <property type="match status" value="1"/>
</dbReference>
<comment type="similarity">
    <text evidence="1">Belongs to the complexin/synaphin family.</text>
</comment>
<dbReference type="GO" id="GO:0031201">
    <property type="term" value="C:SNARE complex"/>
    <property type="evidence" value="ECO:0007669"/>
    <property type="project" value="TreeGrafter"/>
</dbReference>
<evidence type="ECO:0008006" key="9">
    <source>
        <dbReference type="Google" id="ProtNLM"/>
    </source>
</evidence>
<dbReference type="GO" id="GO:0019905">
    <property type="term" value="F:syntaxin binding"/>
    <property type="evidence" value="ECO:0007669"/>
    <property type="project" value="InterPro"/>
</dbReference>
<keyword evidence="8" id="KW-1185">Reference proteome</keyword>
<protein>
    <recommendedName>
        <fullName evidence="9">Synaphin protein</fullName>
    </recommendedName>
</protein>
<dbReference type="Proteomes" id="UP000024635">
    <property type="component" value="Unassembled WGS sequence"/>
</dbReference>
<evidence type="ECO:0000256" key="6">
    <source>
        <dbReference type="SAM" id="MobiDB-lite"/>
    </source>
</evidence>
<dbReference type="AlphaFoldDB" id="A0A016SS28"/>
<dbReference type="GO" id="GO:0016079">
    <property type="term" value="P:synaptic vesicle exocytosis"/>
    <property type="evidence" value="ECO:0007669"/>
    <property type="project" value="TreeGrafter"/>
</dbReference>
<sequence length="216" mass="24500">MSTSTTNGITFGDFSLDTSQFSEMFKGGLDRLTGENEEGRGNERQDVPEDPEVLAARIEQEERRKERHRRMEADREKMRRNIREKYNIKKKDDANEPVEGRIMGNRKTPEQVAVEHQQEDDSIIGQLGLTETLEKAKTTVNGAIDTLKGILNIGPFSKKLEEHLQSHGHRLLHCLVVIQEISSAVPQLKKRNIQFVQSISEAKLTLAIQNKIILSG</sequence>
<dbReference type="GO" id="GO:0043195">
    <property type="term" value="C:terminal bouton"/>
    <property type="evidence" value="ECO:0007669"/>
    <property type="project" value="TreeGrafter"/>
</dbReference>
<dbReference type="OrthoDB" id="6229630at2759"/>
<dbReference type="PANTHER" id="PTHR16705:SF4">
    <property type="entry name" value="COMPLEXIN"/>
    <property type="match status" value="1"/>
</dbReference>
<evidence type="ECO:0000256" key="5">
    <source>
        <dbReference type="ARBA" id="ARBA00037297"/>
    </source>
</evidence>